<evidence type="ECO:0000256" key="1">
    <source>
        <dbReference type="SAM" id="MobiDB-lite"/>
    </source>
</evidence>
<gene>
    <name evidence="2" type="ORF">PYX00_007617</name>
</gene>
<reference evidence="2" key="1">
    <citation type="journal article" date="2024" name="Gigascience">
        <title>Chromosome-level genome of the poultry shaft louse Menopon gallinae provides insight into the host-switching and adaptive evolution of parasitic lice.</title>
        <authorList>
            <person name="Xu Y."/>
            <person name="Ma L."/>
            <person name="Liu S."/>
            <person name="Liang Y."/>
            <person name="Liu Q."/>
            <person name="He Z."/>
            <person name="Tian L."/>
            <person name="Duan Y."/>
            <person name="Cai W."/>
            <person name="Li H."/>
            <person name="Song F."/>
        </authorList>
    </citation>
    <scope>NUCLEOTIDE SEQUENCE</scope>
    <source>
        <strain evidence="2">Cailab_2023a</strain>
    </source>
</reference>
<sequence>MSTDSEIRLIRAIRLLKEPQGSTLPAIIEVVNKEKPHLSLKSIVKSVRECLINGIITEKKGKIKLAYKNSFEPTGTEGLPEKSGTAPNKVMPASSEKIKQGCDPATKDPNKPCPNKPVCSPKEKQQAKCKPSKQKIQRKKSKSKKQSKCQPKKKQQHKPKKGSNKNNKCAKKKKKKQQSVQCSGNKNRKVYLAAEEGTRRLPDGLSPPPPPPLLPAILAPECTSDSKLMEVTANELFSLI</sequence>
<feature type="compositionally biased region" description="Basic and acidic residues" evidence="1">
    <location>
        <begin position="96"/>
        <end position="110"/>
    </location>
</feature>
<dbReference type="EMBL" id="JARGDH010000004">
    <property type="protein sequence ID" value="KAL0270099.1"/>
    <property type="molecule type" value="Genomic_DNA"/>
</dbReference>
<comment type="caution">
    <text evidence="2">The sequence shown here is derived from an EMBL/GenBank/DDBJ whole genome shotgun (WGS) entry which is preliminary data.</text>
</comment>
<dbReference type="AlphaFoldDB" id="A0AAW2HK08"/>
<organism evidence="2">
    <name type="scientific">Menopon gallinae</name>
    <name type="common">poultry shaft louse</name>
    <dbReference type="NCBI Taxonomy" id="328185"/>
    <lineage>
        <taxon>Eukaryota</taxon>
        <taxon>Metazoa</taxon>
        <taxon>Ecdysozoa</taxon>
        <taxon>Arthropoda</taxon>
        <taxon>Hexapoda</taxon>
        <taxon>Insecta</taxon>
        <taxon>Pterygota</taxon>
        <taxon>Neoptera</taxon>
        <taxon>Paraneoptera</taxon>
        <taxon>Psocodea</taxon>
        <taxon>Troctomorpha</taxon>
        <taxon>Phthiraptera</taxon>
        <taxon>Amblycera</taxon>
        <taxon>Menoponidae</taxon>
        <taxon>Menopon</taxon>
    </lineage>
</organism>
<evidence type="ECO:0008006" key="3">
    <source>
        <dbReference type="Google" id="ProtNLM"/>
    </source>
</evidence>
<protein>
    <recommendedName>
        <fullName evidence="3">H15 domain-containing protein</fullName>
    </recommendedName>
</protein>
<accession>A0AAW2HK08</accession>
<feature type="compositionally biased region" description="Pro residues" evidence="1">
    <location>
        <begin position="205"/>
        <end position="214"/>
    </location>
</feature>
<proteinExistence type="predicted"/>
<name>A0AAW2HK08_9NEOP</name>
<feature type="compositionally biased region" description="Basic residues" evidence="1">
    <location>
        <begin position="130"/>
        <end position="177"/>
    </location>
</feature>
<evidence type="ECO:0000313" key="2">
    <source>
        <dbReference type="EMBL" id="KAL0270099.1"/>
    </source>
</evidence>
<feature type="region of interest" description="Disordered" evidence="1">
    <location>
        <begin position="71"/>
        <end position="215"/>
    </location>
</feature>